<protein>
    <submittedName>
        <fullName evidence="2">Uncharacterized protein</fullName>
    </submittedName>
</protein>
<feature type="region of interest" description="Disordered" evidence="1">
    <location>
        <begin position="1"/>
        <end position="26"/>
    </location>
</feature>
<organism evidence="2 3">
    <name type="scientific">Rhipicephalus microplus</name>
    <name type="common">Cattle tick</name>
    <name type="synonym">Boophilus microplus</name>
    <dbReference type="NCBI Taxonomy" id="6941"/>
    <lineage>
        <taxon>Eukaryota</taxon>
        <taxon>Metazoa</taxon>
        <taxon>Ecdysozoa</taxon>
        <taxon>Arthropoda</taxon>
        <taxon>Chelicerata</taxon>
        <taxon>Arachnida</taxon>
        <taxon>Acari</taxon>
        <taxon>Parasitiformes</taxon>
        <taxon>Ixodida</taxon>
        <taxon>Ixodoidea</taxon>
        <taxon>Ixodidae</taxon>
        <taxon>Rhipicephalinae</taxon>
        <taxon>Rhipicephalus</taxon>
        <taxon>Boophilus</taxon>
    </lineage>
</organism>
<dbReference type="Proteomes" id="UP000821866">
    <property type="component" value="Chromosome 2"/>
</dbReference>
<evidence type="ECO:0000313" key="2">
    <source>
        <dbReference type="EMBL" id="KAH8033794.1"/>
    </source>
</evidence>
<dbReference type="VEuPathDB" id="VectorBase:LOC119161812"/>
<sequence length="189" mass="20741">MGRRLAVSPQKAVAESSERDQMMDAPAVETVPNLSVSSALMSPAAQTASSDPLAPVPVETEANSDSDVQDRCGLVRYTFCPRLRREVFYDRNGGDCVAVTTAAEHEAVNEVASMAAARYNDTSVHKDLTPLCNSSPNRFSSLESCRESCQRRDVPAERCFDETLFSECRRYVALNNLTQIADVYTNPHS</sequence>
<feature type="region of interest" description="Disordered" evidence="1">
    <location>
        <begin position="42"/>
        <end position="64"/>
    </location>
</feature>
<evidence type="ECO:0000256" key="1">
    <source>
        <dbReference type="SAM" id="MobiDB-lite"/>
    </source>
</evidence>
<reference evidence="2" key="1">
    <citation type="journal article" date="2020" name="Cell">
        <title>Large-Scale Comparative Analyses of Tick Genomes Elucidate Their Genetic Diversity and Vector Capacities.</title>
        <authorList>
            <consortium name="Tick Genome and Microbiome Consortium (TIGMIC)"/>
            <person name="Jia N."/>
            <person name="Wang J."/>
            <person name="Shi W."/>
            <person name="Du L."/>
            <person name="Sun Y."/>
            <person name="Zhan W."/>
            <person name="Jiang J.F."/>
            <person name="Wang Q."/>
            <person name="Zhang B."/>
            <person name="Ji P."/>
            <person name="Bell-Sakyi L."/>
            <person name="Cui X.M."/>
            <person name="Yuan T.T."/>
            <person name="Jiang B.G."/>
            <person name="Yang W.F."/>
            <person name="Lam T.T."/>
            <person name="Chang Q.C."/>
            <person name="Ding S.J."/>
            <person name="Wang X.J."/>
            <person name="Zhu J.G."/>
            <person name="Ruan X.D."/>
            <person name="Zhao L."/>
            <person name="Wei J.T."/>
            <person name="Ye R.Z."/>
            <person name="Que T.C."/>
            <person name="Du C.H."/>
            <person name="Zhou Y.H."/>
            <person name="Cheng J.X."/>
            <person name="Dai P.F."/>
            <person name="Guo W.B."/>
            <person name="Han X.H."/>
            <person name="Huang E.J."/>
            <person name="Li L.F."/>
            <person name="Wei W."/>
            <person name="Gao Y.C."/>
            <person name="Liu J.Z."/>
            <person name="Shao H.Z."/>
            <person name="Wang X."/>
            <person name="Wang C.C."/>
            <person name="Yang T.C."/>
            <person name="Huo Q.B."/>
            <person name="Li W."/>
            <person name="Chen H.Y."/>
            <person name="Chen S.E."/>
            <person name="Zhou L.G."/>
            <person name="Ni X.B."/>
            <person name="Tian J.H."/>
            <person name="Sheng Y."/>
            <person name="Liu T."/>
            <person name="Pan Y.S."/>
            <person name="Xia L.Y."/>
            <person name="Li J."/>
            <person name="Zhao F."/>
            <person name="Cao W.C."/>
        </authorList>
    </citation>
    <scope>NUCLEOTIDE SEQUENCE</scope>
    <source>
        <strain evidence="2">Rmic-2018</strain>
    </source>
</reference>
<keyword evidence="3" id="KW-1185">Reference proteome</keyword>
<comment type="caution">
    <text evidence="2">The sequence shown here is derived from an EMBL/GenBank/DDBJ whole genome shotgun (WGS) entry which is preliminary data.</text>
</comment>
<evidence type="ECO:0000313" key="3">
    <source>
        <dbReference type="Proteomes" id="UP000821866"/>
    </source>
</evidence>
<gene>
    <name evidence="2" type="ORF">HPB51_016249</name>
</gene>
<dbReference type="EMBL" id="JABSTU010000004">
    <property type="protein sequence ID" value="KAH8033794.1"/>
    <property type="molecule type" value="Genomic_DNA"/>
</dbReference>
<accession>A0A9J6EHK2</accession>
<proteinExistence type="predicted"/>
<dbReference type="AlphaFoldDB" id="A0A9J6EHK2"/>
<reference evidence="2" key="2">
    <citation type="submission" date="2021-09" db="EMBL/GenBank/DDBJ databases">
        <authorList>
            <person name="Jia N."/>
            <person name="Wang J."/>
            <person name="Shi W."/>
            <person name="Du L."/>
            <person name="Sun Y."/>
            <person name="Zhan W."/>
            <person name="Jiang J."/>
            <person name="Wang Q."/>
            <person name="Zhang B."/>
            <person name="Ji P."/>
            <person name="Sakyi L.B."/>
            <person name="Cui X."/>
            <person name="Yuan T."/>
            <person name="Jiang B."/>
            <person name="Yang W."/>
            <person name="Lam T.T.-Y."/>
            <person name="Chang Q."/>
            <person name="Ding S."/>
            <person name="Wang X."/>
            <person name="Zhu J."/>
            <person name="Ruan X."/>
            <person name="Zhao L."/>
            <person name="Wei J."/>
            <person name="Que T."/>
            <person name="Du C."/>
            <person name="Cheng J."/>
            <person name="Dai P."/>
            <person name="Han X."/>
            <person name="Huang E."/>
            <person name="Gao Y."/>
            <person name="Liu J."/>
            <person name="Shao H."/>
            <person name="Ye R."/>
            <person name="Li L."/>
            <person name="Wei W."/>
            <person name="Wang X."/>
            <person name="Wang C."/>
            <person name="Huo Q."/>
            <person name="Li W."/>
            <person name="Guo W."/>
            <person name="Chen H."/>
            <person name="Chen S."/>
            <person name="Zhou L."/>
            <person name="Zhou L."/>
            <person name="Ni X."/>
            <person name="Tian J."/>
            <person name="Zhou Y."/>
            <person name="Sheng Y."/>
            <person name="Liu T."/>
            <person name="Pan Y."/>
            <person name="Xia L."/>
            <person name="Li J."/>
            <person name="Zhao F."/>
            <person name="Cao W."/>
        </authorList>
    </citation>
    <scope>NUCLEOTIDE SEQUENCE</scope>
    <source>
        <strain evidence="2">Rmic-2018</strain>
        <tissue evidence="2">Larvae</tissue>
    </source>
</reference>
<name>A0A9J6EHK2_RHIMP</name>